<keyword evidence="4" id="KW-0479">Metal-binding</keyword>
<dbReference type="HAMAP" id="MF_01405">
    <property type="entry name" value="Non_canon_purine_NTPase"/>
    <property type="match status" value="1"/>
</dbReference>
<dbReference type="InterPro" id="IPR029001">
    <property type="entry name" value="ITPase-like_fam"/>
</dbReference>
<dbReference type="PANTHER" id="PTHR11067:SF9">
    <property type="entry name" value="INOSINE TRIPHOSPHATE PYROPHOSPHATASE"/>
    <property type="match status" value="1"/>
</dbReference>
<reference evidence="17" key="1">
    <citation type="submission" date="2016-10" db="EMBL/GenBank/DDBJ databases">
        <title>Sequence of Gallionella enrichment culture.</title>
        <authorList>
            <person name="Poehlein A."/>
            <person name="Muehling M."/>
            <person name="Daniel R."/>
        </authorList>
    </citation>
    <scope>NUCLEOTIDE SEQUENCE</scope>
</reference>
<organism evidence="17">
    <name type="scientific">mine drainage metagenome</name>
    <dbReference type="NCBI Taxonomy" id="410659"/>
    <lineage>
        <taxon>unclassified sequences</taxon>
        <taxon>metagenomes</taxon>
        <taxon>ecological metagenomes</taxon>
    </lineage>
</organism>
<keyword evidence="7" id="KW-0460">Magnesium</keyword>
<dbReference type="InterPro" id="IPR002637">
    <property type="entry name" value="RdgB/HAM1"/>
</dbReference>
<dbReference type="EMBL" id="MLJW01001622">
    <property type="protein sequence ID" value="OIQ77411.1"/>
    <property type="molecule type" value="Genomic_DNA"/>
</dbReference>
<evidence type="ECO:0000256" key="4">
    <source>
        <dbReference type="ARBA" id="ARBA00022723"/>
    </source>
</evidence>
<protein>
    <recommendedName>
        <fullName evidence="12">dITP/XTP pyrophosphatase</fullName>
        <ecNumber evidence="11">3.6.1.66</ecNumber>
    </recommendedName>
    <alternativeName>
        <fullName evidence="13">Non-canonical purine NTP pyrophosphatase</fullName>
    </alternativeName>
    <alternativeName>
        <fullName evidence="14">Non-standard purine NTP pyrophosphatase</fullName>
    </alternativeName>
    <alternativeName>
        <fullName evidence="16">Nucleoside-triphosphate diphosphatase</fullName>
    </alternativeName>
    <alternativeName>
        <fullName evidence="15">Nucleoside-triphosphate pyrophosphatase</fullName>
    </alternativeName>
</protein>
<dbReference type="GO" id="GO:0009146">
    <property type="term" value="P:purine nucleoside triphosphate catabolic process"/>
    <property type="evidence" value="ECO:0007669"/>
    <property type="project" value="UniProtKB-ARBA"/>
</dbReference>
<evidence type="ECO:0000256" key="5">
    <source>
        <dbReference type="ARBA" id="ARBA00022741"/>
    </source>
</evidence>
<evidence type="ECO:0000256" key="11">
    <source>
        <dbReference type="ARBA" id="ARBA00066468"/>
    </source>
</evidence>
<dbReference type="GO" id="GO:0046872">
    <property type="term" value="F:metal ion binding"/>
    <property type="evidence" value="ECO:0007669"/>
    <property type="project" value="UniProtKB-KW"/>
</dbReference>
<dbReference type="AlphaFoldDB" id="A0A1J5QIT5"/>
<dbReference type="GO" id="GO:0000166">
    <property type="term" value="F:nucleotide binding"/>
    <property type="evidence" value="ECO:0007669"/>
    <property type="project" value="UniProtKB-KW"/>
</dbReference>
<comment type="catalytic activity">
    <reaction evidence="9">
        <text>dITP + H2O = dIMP + diphosphate + H(+)</text>
        <dbReference type="Rhea" id="RHEA:28342"/>
        <dbReference type="ChEBI" id="CHEBI:15377"/>
        <dbReference type="ChEBI" id="CHEBI:15378"/>
        <dbReference type="ChEBI" id="CHEBI:33019"/>
        <dbReference type="ChEBI" id="CHEBI:61194"/>
        <dbReference type="ChEBI" id="CHEBI:61382"/>
        <dbReference type="EC" id="3.6.1.66"/>
    </reaction>
</comment>
<dbReference type="EC" id="3.6.1.66" evidence="11"/>
<dbReference type="PANTHER" id="PTHR11067">
    <property type="entry name" value="INOSINE TRIPHOSPHATE PYROPHOSPHATASE/HAM1 PROTEIN"/>
    <property type="match status" value="1"/>
</dbReference>
<dbReference type="NCBIfam" id="TIGR00042">
    <property type="entry name" value="RdgB/HAM1 family non-canonical purine NTP pyrophosphatase"/>
    <property type="match status" value="1"/>
</dbReference>
<dbReference type="GO" id="GO:0009117">
    <property type="term" value="P:nucleotide metabolic process"/>
    <property type="evidence" value="ECO:0007669"/>
    <property type="project" value="UniProtKB-KW"/>
</dbReference>
<dbReference type="GO" id="GO:0005829">
    <property type="term" value="C:cytosol"/>
    <property type="evidence" value="ECO:0007669"/>
    <property type="project" value="TreeGrafter"/>
</dbReference>
<evidence type="ECO:0000313" key="17">
    <source>
        <dbReference type="EMBL" id="OIQ77411.1"/>
    </source>
</evidence>
<keyword evidence="6 17" id="KW-0378">Hydrolase</keyword>
<evidence type="ECO:0000256" key="6">
    <source>
        <dbReference type="ARBA" id="ARBA00022801"/>
    </source>
</evidence>
<evidence type="ECO:0000256" key="1">
    <source>
        <dbReference type="ARBA" id="ARBA00001946"/>
    </source>
</evidence>
<dbReference type="FunFam" id="3.90.950.10:FF:000001">
    <property type="entry name" value="dITP/XTP pyrophosphatase"/>
    <property type="match status" value="1"/>
</dbReference>
<dbReference type="SUPFAM" id="SSF52972">
    <property type="entry name" value="ITPase-like"/>
    <property type="match status" value="1"/>
</dbReference>
<dbReference type="GO" id="GO:0017111">
    <property type="term" value="F:ribonucleoside triphosphate phosphatase activity"/>
    <property type="evidence" value="ECO:0007669"/>
    <property type="project" value="InterPro"/>
</dbReference>
<dbReference type="Pfam" id="PF01725">
    <property type="entry name" value="Ham1p_like"/>
    <property type="match status" value="1"/>
</dbReference>
<dbReference type="GO" id="GO:0036222">
    <property type="term" value="F:XTP diphosphatase activity"/>
    <property type="evidence" value="ECO:0007669"/>
    <property type="project" value="UniProtKB-ARBA"/>
</dbReference>
<keyword evidence="5" id="KW-0547">Nucleotide-binding</keyword>
<dbReference type="Gene3D" id="3.90.950.10">
    <property type="match status" value="1"/>
</dbReference>
<dbReference type="GO" id="GO:0036220">
    <property type="term" value="F:ITP diphosphatase activity"/>
    <property type="evidence" value="ECO:0007669"/>
    <property type="project" value="UniProtKB-EC"/>
</dbReference>
<comment type="similarity">
    <text evidence="2">Belongs to the HAM1 NTPase family.</text>
</comment>
<comment type="cofactor">
    <cofactor evidence="1">
        <name>Mg(2+)</name>
        <dbReference type="ChEBI" id="CHEBI:18420"/>
    </cofactor>
</comment>
<evidence type="ECO:0000256" key="12">
    <source>
        <dbReference type="ARBA" id="ARBA00071289"/>
    </source>
</evidence>
<evidence type="ECO:0000256" key="9">
    <source>
        <dbReference type="ARBA" id="ARBA00051875"/>
    </source>
</evidence>
<evidence type="ECO:0000256" key="8">
    <source>
        <dbReference type="ARBA" id="ARBA00023080"/>
    </source>
</evidence>
<evidence type="ECO:0000256" key="15">
    <source>
        <dbReference type="ARBA" id="ARBA00083186"/>
    </source>
</evidence>
<evidence type="ECO:0000256" key="13">
    <source>
        <dbReference type="ARBA" id="ARBA00075987"/>
    </source>
</evidence>
<evidence type="ECO:0000256" key="3">
    <source>
        <dbReference type="ARBA" id="ARBA00011738"/>
    </source>
</evidence>
<proteinExistence type="inferred from homology"/>
<evidence type="ECO:0000256" key="2">
    <source>
        <dbReference type="ARBA" id="ARBA00008023"/>
    </source>
</evidence>
<dbReference type="GO" id="GO:0035870">
    <property type="term" value="F:dITP diphosphatase activity"/>
    <property type="evidence" value="ECO:0007669"/>
    <property type="project" value="RHEA"/>
</dbReference>
<evidence type="ECO:0000256" key="14">
    <source>
        <dbReference type="ARBA" id="ARBA00078805"/>
    </source>
</evidence>
<comment type="subunit">
    <text evidence="3">Homodimer.</text>
</comment>
<evidence type="ECO:0000256" key="16">
    <source>
        <dbReference type="ARBA" id="ARBA00083635"/>
    </source>
</evidence>
<evidence type="ECO:0000256" key="7">
    <source>
        <dbReference type="ARBA" id="ARBA00022842"/>
    </source>
</evidence>
<comment type="catalytic activity">
    <reaction evidence="10">
        <text>XTP + H2O = XMP + diphosphate + H(+)</text>
        <dbReference type="Rhea" id="RHEA:28610"/>
        <dbReference type="ChEBI" id="CHEBI:15377"/>
        <dbReference type="ChEBI" id="CHEBI:15378"/>
        <dbReference type="ChEBI" id="CHEBI:33019"/>
        <dbReference type="ChEBI" id="CHEBI:57464"/>
        <dbReference type="ChEBI" id="CHEBI:61314"/>
        <dbReference type="EC" id="3.6.1.66"/>
    </reaction>
</comment>
<dbReference type="InterPro" id="IPR020922">
    <property type="entry name" value="dITP/XTP_pyrophosphatase"/>
</dbReference>
<accession>A0A1J5QIT5</accession>
<comment type="caution">
    <text evidence="17">The sequence shown here is derived from an EMBL/GenBank/DDBJ whole genome shotgun (WGS) entry which is preliminary data.</text>
</comment>
<evidence type="ECO:0000256" key="10">
    <source>
        <dbReference type="ARBA" id="ARBA00052017"/>
    </source>
</evidence>
<gene>
    <name evidence="17" type="ORF">GALL_408940</name>
</gene>
<dbReference type="CDD" id="cd00515">
    <property type="entry name" value="HAM1"/>
    <property type="match status" value="1"/>
</dbReference>
<sequence>MDGALSVVAGALPGTAARLVLATHNAHKVGELRAILDGRVPGLEPDTIVGAGELGASEPVEDGLTFAANALIKARALAAFSGLPAVADDSGLCVDVLGGAPGIFSARWAGKHGDDAANLALLLGQLADVAPEHRGARFTCAAALVTPDGFEHVEVGHLVGRLAVAPRGRNGFGYDPVLVPDGDVRTCAELTPQEKNAISHRGQAFRALAPVIVAVLSGRTPELA</sequence>
<keyword evidence="8" id="KW-0546">Nucleotide metabolism</keyword>
<name>A0A1J5QIT5_9ZZZZ</name>